<accession>C3YB51</accession>
<reference evidence="2" key="1">
    <citation type="journal article" date="2008" name="Nature">
        <title>The amphioxus genome and the evolution of the chordate karyotype.</title>
        <authorList>
            <consortium name="US DOE Joint Genome Institute (JGI-PGF)"/>
            <person name="Putnam N.H."/>
            <person name="Butts T."/>
            <person name="Ferrier D.E.K."/>
            <person name="Furlong R.F."/>
            <person name="Hellsten U."/>
            <person name="Kawashima T."/>
            <person name="Robinson-Rechavi M."/>
            <person name="Shoguchi E."/>
            <person name="Terry A."/>
            <person name="Yu J.-K."/>
            <person name="Benito-Gutierrez E.L."/>
            <person name="Dubchak I."/>
            <person name="Garcia-Fernandez J."/>
            <person name="Gibson-Brown J.J."/>
            <person name="Grigoriev I.V."/>
            <person name="Horton A.C."/>
            <person name="de Jong P.J."/>
            <person name="Jurka J."/>
            <person name="Kapitonov V.V."/>
            <person name="Kohara Y."/>
            <person name="Kuroki Y."/>
            <person name="Lindquist E."/>
            <person name="Lucas S."/>
            <person name="Osoegawa K."/>
            <person name="Pennacchio L.A."/>
            <person name="Salamov A.A."/>
            <person name="Satou Y."/>
            <person name="Sauka-Spengler T."/>
            <person name="Schmutz J."/>
            <person name="Shin-I T."/>
            <person name="Toyoda A."/>
            <person name="Bronner-Fraser M."/>
            <person name="Fujiyama A."/>
            <person name="Holland L.Z."/>
            <person name="Holland P.W.H."/>
            <person name="Satoh N."/>
            <person name="Rokhsar D.S."/>
        </authorList>
    </citation>
    <scope>NUCLEOTIDE SEQUENCE [LARGE SCALE GENOMIC DNA]</scope>
    <source>
        <strain evidence="2">S238N-H82</strain>
        <tissue evidence="2">Testes</tissue>
    </source>
</reference>
<organism>
    <name type="scientific">Branchiostoma floridae</name>
    <name type="common">Florida lancelet</name>
    <name type="synonym">Amphioxus</name>
    <dbReference type="NCBI Taxonomy" id="7739"/>
    <lineage>
        <taxon>Eukaryota</taxon>
        <taxon>Metazoa</taxon>
        <taxon>Chordata</taxon>
        <taxon>Cephalochordata</taxon>
        <taxon>Leptocardii</taxon>
        <taxon>Amphioxiformes</taxon>
        <taxon>Branchiostomatidae</taxon>
        <taxon>Branchiostoma</taxon>
    </lineage>
</organism>
<name>C3YB51_BRAFL</name>
<sequence>MQRLATCNIGEHHSGMSNARSDIQVGRATSKELGWQGANDVVKAMIFCRRIAQASASTAANARLSMPDGTVLGKARERERRGSIVSLTLLEVTPAGREHLASGDSEQVPRDMTVNNAIYNVQFSPLASTSS</sequence>
<proteinExistence type="predicted"/>
<evidence type="ECO:0000313" key="2">
    <source>
        <dbReference type="EMBL" id="EEN62513.1"/>
    </source>
</evidence>
<dbReference type="AlphaFoldDB" id="C3YB51"/>
<evidence type="ECO:0000256" key="1">
    <source>
        <dbReference type="SAM" id="MobiDB-lite"/>
    </source>
</evidence>
<protein>
    <submittedName>
        <fullName evidence="2">Uncharacterized protein</fullName>
    </submittedName>
</protein>
<gene>
    <name evidence="2" type="ORF">BRAFLDRAFT_91914</name>
</gene>
<dbReference type="EMBL" id="GG666496">
    <property type="protein sequence ID" value="EEN62513.1"/>
    <property type="molecule type" value="Genomic_DNA"/>
</dbReference>
<feature type="region of interest" description="Disordered" evidence="1">
    <location>
        <begin position="1"/>
        <end position="20"/>
    </location>
</feature>
<dbReference type="InParanoid" id="C3YB51"/>